<proteinExistence type="predicted"/>
<evidence type="ECO:0000313" key="1">
    <source>
        <dbReference type="EMBL" id="KAF1939190.1"/>
    </source>
</evidence>
<organism evidence="1 2">
    <name type="scientific">Clathrospora elynae</name>
    <dbReference type="NCBI Taxonomy" id="706981"/>
    <lineage>
        <taxon>Eukaryota</taxon>
        <taxon>Fungi</taxon>
        <taxon>Dikarya</taxon>
        <taxon>Ascomycota</taxon>
        <taxon>Pezizomycotina</taxon>
        <taxon>Dothideomycetes</taxon>
        <taxon>Pleosporomycetidae</taxon>
        <taxon>Pleosporales</taxon>
        <taxon>Diademaceae</taxon>
        <taxon>Clathrospora</taxon>
    </lineage>
</organism>
<name>A0A6A5SHJ5_9PLEO</name>
<dbReference type="Proteomes" id="UP000800038">
    <property type="component" value="Unassembled WGS sequence"/>
</dbReference>
<dbReference type="AlphaFoldDB" id="A0A6A5SHJ5"/>
<accession>A0A6A5SHJ5</accession>
<gene>
    <name evidence="1" type="ORF">EJ02DRAFT_263928</name>
</gene>
<sequence>MEKNNRNPRGRWEELMEKVRQERVELSRLGDYPQARLDCPLDDDCSTRHSHTALSRQAFHFSVHQMLYPCMTIVVRCSPEWGRFPWMRALLYLRPYACASYNRLGDVATHRTRFRGRPMGFRFLKRANRVTILALKTFASLRRGNTAHGGALVEL</sequence>
<keyword evidence="2" id="KW-1185">Reference proteome</keyword>
<evidence type="ECO:0000313" key="2">
    <source>
        <dbReference type="Proteomes" id="UP000800038"/>
    </source>
</evidence>
<dbReference type="EMBL" id="ML976086">
    <property type="protein sequence ID" value="KAF1939190.1"/>
    <property type="molecule type" value="Genomic_DNA"/>
</dbReference>
<reference evidence="1" key="1">
    <citation type="journal article" date="2020" name="Stud. Mycol.">
        <title>101 Dothideomycetes genomes: a test case for predicting lifestyles and emergence of pathogens.</title>
        <authorList>
            <person name="Haridas S."/>
            <person name="Albert R."/>
            <person name="Binder M."/>
            <person name="Bloem J."/>
            <person name="Labutti K."/>
            <person name="Salamov A."/>
            <person name="Andreopoulos B."/>
            <person name="Baker S."/>
            <person name="Barry K."/>
            <person name="Bills G."/>
            <person name="Bluhm B."/>
            <person name="Cannon C."/>
            <person name="Castanera R."/>
            <person name="Culley D."/>
            <person name="Daum C."/>
            <person name="Ezra D."/>
            <person name="Gonzalez J."/>
            <person name="Henrissat B."/>
            <person name="Kuo A."/>
            <person name="Liang C."/>
            <person name="Lipzen A."/>
            <person name="Lutzoni F."/>
            <person name="Magnuson J."/>
            <person name="Mondo S."/>
            <person name="Nolan M."/>
            <person name="Ohm R."/>
            <person name="Pangilinan J."/>
            <person name="Park H.-J."/>
            <person name="Ramirez L."/>
            <person name="Alfaro M."/>
            <person name="Sun H."/>
            <person name="Tritt A."/>
            <person name="Yoshinaga Y."/>
            <person name="Zwiers L.-H."/>
            <person name="Turgeon B."/>
            <person name="Goodwin S."/>
            <person name="Spatafora J."/>
            <person name="Crous P."/>
            <person name="Grigoriev I."/>
        </authorList>
    </citation>
    <scope>NUCLEOTIDE SEQUENCE</scope>
    <source>
        <strain evidence="1">CBS 161.51</strain>
    </source>
</reference>
<protein>
    <submittedName>
        <fullName evidence="1">Uncharacterized protein</fullName>
    </submittedName>
</protein>